<feature type="region of interest" description="Disordered" evidence="1">
    <location>
        <begin position="101"/>
        <end position="165"/>
    </location>
</feature>
<feature type="compositionally biased region" description="Low complexity" evidence="1">
    <location>
        <begin position="106"/>
        <end position="116"/>
    </location>
</feature>
<keyword evidence="3" id="KW-1185">Reference proteome</keyword>
<dbReference type="EMBL" id="JACOGI010000001">
    <property type="protein sequence ID" value="MBC3515921.1"/>
    <property type="molecule type" value="Genomic_DNA"/>
</dbReference>
<evidence type="ECO:0000256" key="1">
    <source>
        <dbReference type="SAM" id="MobiDB-lite"/>
    </source>
</evidence>
<comment type="caution">
    <text evidence="2">The sequence shown here is derived from an EMBL/GenBank/DDBJ whole genome shotgun (WGS) entry which is preliminary data.</text>
</comment>
<dbReference type="Proteomes" id="UP000597668">
    <property type="component" value="Unassembled WGS sequence"/>
</dbReference>
<organism evidence="2 3">
    <name type="scientific">Neobittarella massiliensis</name>
    <name type="common">ex Bilen et al. 2018</name>
    <dbReference type="NCBI Taxonomy" id="2041842"/>
    <lineage>
        <taxon>Bacteria</taxon>
        <taxon>Bacillati</taxon>
        <taxon>Bacillota</taxon>
        <taxon>Clostridia</taxon>
        <taxon>Eubacteriales</taxon>
        <taxon>Oscillospiraceae</taxon>
        <taxon>Neobittarella (ex Bilen et al. 2018)</taxon>
    </lineage>
</organism>
<accession>A0A8J6IJX2</accession>
<sequence length="285" mass="31253">MPNRIIKESICTSDTVDELDWFEEVVFYRLMVNCDDYGRMDGRPAIIKSRLFPLKSSVTEHSVCEALERLAAVGLVLMYACSGRPYLQLVTWERHQRIRNQKSKYPAPGAAPSAPGELRTTDSGCQPTAVGCGPNPIQSGSKSESESKSKSKSISESGSLSNAEGESGADACSCAAEEAGFAQFWQIYPKQHDEAGARRAWARLAPDAALTARILAAVRRQSHSKQWTKEDGLYVPHPVRYLDEQRFKSVRLPASGSFDAAVLDDWENRYPLPAAPQEQVGAAGS</sequence>
<proteinExistence type="predicted"/>
<dbReference type="AlphaFoldDB" id="A0A8J6IJX2"/>
<evidence type="ECO:0000313" key="3">
    <source>
        <dbReference type="Proteomes" id="UP000597668"/>
    </source>
</evidence>
<evidence type="ECO:0000313" key="2">
    <source>
        <dbReference type="EMBL" id="MBC3515921.1"/>
    </source>
</evidence>
<gene>
    <name evidence="2" type="ORF">H8K20_05865</name>
</gene>
<feature type="compositionally biased region" description="Low complexity" evidence="1">
    <location>
        <begin position="152"/>
        <end position="161"/>
    </location>
</feature>
<dbReference type="RefSeq" id="WP_186487760.1">
    <property type="nucleotide sequence ID" value="NZ_JACOGI010000001.1"/>
</dbReference>
<reference evidence="2" key="1">
    <citation type="submission" date="2020-08" db="EMBL/GenBank/DDBJ databases">
        <authorList>
            <person name="Liu C."/>
            <person name="Sun Q."/>
        </authorList>
    </citation>
    <scope>NUCLEOTIDE SEQUENCE</scope>
    <source>
        <strain evidence="2">NSJ-65</strain>
    </source>
</reference>
<name>A0A8J6IJX2_9FIRM</name>
<protein>
    <submittedName>
        <fullName evidence="2">Uncharacterized protein</fullName>
    </submittedName>
</protein>